<evidence type="ECO:0000313" key="6">
    <source>
        <dbReference type="EMBL" id="GGA48941.1"/>
    </source>
</evidence>
<comment type="caution">
    <text evidence="6">The sequence shown here is derived from an EMBL/GenBank/DDBJ whole genome shotgun (WGS) entry which is preliminary data.</text>
</comment>
<dbReference type="InterPro" id="IPR000760">
    <property type="entry name" value="Inositol_monophosphatase-like"/>
</dbReference>
<dbReference type="Pfam" id="PF00459">
    <property type="entry name" value="Inositol_P"/>
    <property type="match status" value="1"/>
</dbReference>
<organism evidence="6 7">
    <name type="scientific">Sphingomonas psychrolutea</name>
    <dbReference type="NCBI Taxonomy" id="1259676"/>
    <lineage>
        <taxon>Bacteria</taxon>
        <taxon>Pseudomonadati</taxon>
        <taxon>Pseudomonadota</taxon>
        <taxon>Alphaproteobacteria</taxon>
        <taxon>Sphingomonadales</taxon>
        <taxon>Sphingomonadaceae</taxon>
        <taxon>Sphingomonas</taxon>
    </lineage>
</organism>
<keyword evidence="3" id="KW-0460">Magnesium</keyword>
<dbReference type="InterPro" id="IPR050725">
    <property type="entry name" value="CysQ/Inositol_MonoPase"/>
</dbReference>
<evidence type="ECO:0000256" key="4">
    <source>
        <dbReference type="ARBA" id="ARBA00041694"/>
    </source>
</evidence>
<evidence type="ECO:0000256" key="1">
    <source>
        <dbReference type="ARBA" id="ARBA00001625"/>
    </source>
</evidence>
<comment type="catalytic activity">
    <reaction evidence="1">
        <text>adenosine 3',5'-bisphosphate + H2O = AMP + phosphate</text>
        <dbReference type="Rhea" id="RHEA:10040"/>
        <dbReference type="ChEBI" id="CHEBI:15377"/>
        <dbReference type="ChEBI" id="CHEBI:43474"/>
        <dbReference type="ChEBI" id="CHEBI:58343"/>
        <dbReference type="ChEBI" id="CHEBI:456215"/>
        <dbReference type="EC" id="3.1.3.7"/>
    </reaction>
</comment>
<accession>A0ABQ1GS14</accession>
<evidence type="ECO:0000256" key="3">
    <source>
        <dbReference type="ARBA" id="ARBA00022842"/>
    </source>
</evidence>
<dbReference type="Proteomes" id="UP000618591">
    <property type="component" value="Unassembled WGS sequence"/>
</dbReference>
<dbReference type="InterPro" id="IPR020583">
    <property type="entry name" value="Inositol_monoP_metal-BS"/>
</dbReference>
<evidence type="ECO:0000256" key="5">
    <source>
        <dbReference type="ARBA" id="ARBA00042530"/>
    </source>
</evidence>
<protein>
    <recommendedName>
        <fullName evidence="4">3'(2'),5-bisphosphonucleoside 3'(2')-phosphohydrolase</fullName>
    </recommendedName>
    <alternativeName>
        <fullName evidence="5">DPNPase</fullName>
    </alternativeName>
</protein>
<keyword evidence="2" id="KW-0479">Metal-binding</keyword>
<dbReference type="RefSeq" id="WP_188446853.1">
    <property type="nucleotide sequence ID" value="NZ_BMDW01000010.1"/>
</dbReference>
<evidence type="ECO:0000256" key="2">
    <source>
        <dbReference type="ARBA" id="ARBA00022723"/>
    </source>
</evidence>
<reference evidence="7" key="1">
    <citation type="journal article" date="2019" name="Int. J. Syst. Evol. Microbiol.">
        <title>The Global Catalogue of Microorganisms (GCM) 10K type strain sequencing project: providing services to taxonomists for standard genome sequencing and annotation.</title>
        <authorList>
            <consortium name="The Broad Institute Genomics Platform"/>
            <consortium name="The Broad Institute Genome Sequencing Center for Infectious Disease"/>
            <person name="Wu L."/>
            <person name="Ma J."/>
        </authorList>
    </citation>
    <scope>NUCLEOTIDE SEQUENCE [LARGE SCALE GENOMIC DNA]</scope>
    <source>
        <strain evidence="7">CGMCC 1.10106</strain>
    </source>
</reference>
<dbReference type="EMBL" id="BMDW01000010">
    <property type="protein sequence ID" value="GGA48941.1"/>
    <property type="molecule type" value="Genomic_DNA"/>
</dbReference>
<dbReference type="PRINTS" id="PR00377">
    <property type="entry name" value="IMPHPHTASES"/>
</dbReference>
<dbReference type="Gene3D" id="3.30.540.10">
    <property type="entry name" value="Fructose-1,6-Bisphosphatase, subunit A, domain 1"/>
    <property type="match status" value="1"/>
</dbReference>
<sequence>MTQTSDQNDAELARSVALAAGAVLRGLCVAGACPDAELGDRGDKDANTLIQRLLRAARPEDFILSEEAADDGARCAASRVWVVDPLDGTREFRERRDDWAVHIGLAIDGVPVTGAVALPAQNLVFASNDRPDVLPPAPLRPRMVVSRSRAHPIVLRVAEAIGAELVPMGSAGAKAMAVVRGNAEIYLHAGGQYEWDNCAPVAVALAAGLHASRIDGATLVYNCRDPLLPDVLICRPEYAAQVLAAVAETIPVVG</sequence>
<dbReference type="PANTHER" id="PTHR43028:SF5">
    <property type="entry name" value="3'(2'),5'-BISPHOSPHATE NUCLEOTIDASE 1"/>
    <property type="match status" value="1"/>
</dbReference>
<dbReference type="PROSITE" id="PS00629">
    <property type="entry name" value="IMP_1"/>
    <property type="match status" value="1"/>
</dbReference>
<dbReference type="Gene3D" id="3.40.190.80">
    <property type="match status" value="1"/>
</dbReference>
<gene>
    <name evidence="6" type="ORF">GCM10011395_19050</name>
</gene>
<proteinExistence type="predicted"/>
<dbReference type="SUPFAM" id="SSF56655">
    <property type="entry name" value="Carbohydrate phosphatase"/>
    <property type="match status" value="1"/>
</dbReference>
<dbReference type="PANTHER" id="PTHR43028">
    <property type="entry name" value="3'(2'),5'-BISPHOSPHATE NUCLEOTIDASE 1"/>
    <property type="match status" value="1"/>
</dbReference>
<keyword evidence="7" id="KW-1185">Reference proteome</keyword>
<dbReference type="CDD" id="cd01638">
    <property type="entry name" value="CysQ"/>
    <property type="match status" value="1"/>
</dbReference>
<name>A0ABQ1GS14_9SPHN</name>
<evidence type="ECO:0000313" key="7">
    <source>
        <dbReference type="Proteomes" id="UP000618591"/>
    </source>
</evidence>